<dbReference type="Proteomes" id="UP000250200">
    <property type="component" value="Unassembled WGS sequence"/>
</dbReference>
<name>A0A7Z7P4Y3_STRAG</name>
<organism evidence="1 2">
    <name type="scientific">Streptococcus agalactiae</name>
    <dbReference type="NCBI Taxonomy" id="1311"/>
    <lineage>
        <taxon>Bacteria</taxon>
        <taxon>Bacillati</taxon>
        <taxon>Bacillota</taxon>
        <taxon>Bacilli</taxon>
        <taxon>Lactobacillales</taxon>
        <taxon>Streptococcaceae</taxon>
        <taxon>Streptococcus</taxon>
    </lineage>
</organism>
<proteinExistence type="predicted"/>
<protein>
    <submittedName>
        <fullName evidence="1">MutT/nudix family protein 7,8-dihydro-8 -oxoguanine-triphosphatase</fullName>
    </submittedName>
</protein>
<evidence type="ECO:0000313" key="1">
    <source>
        <dbReference type="EMBL" id="SQA18207.1"/>
    </source>
</evidence>
<gene>
    <name evidence="1" type="ORF">NCTC8181_01251</name>
</gene>
<dbReference type="EMBL" id="UAVB01000001">
    <property type="protein sequence ID" value="SQA18207.1"/>
    <property type="molecule type" value="Genomic_DNA"/>
</dbReference>
<accession>A0A7Z7P4Y3</accession>
<comment type="caution">
    <text evidence="1">The sequence shown here is derived from an EMBL/GenBank/DDBJ whole genome shotgun (WGS) entry which is preliminary data.</text>
</comment>
<evidence type="ECO:0000313" key="2">
    <source>
        <dbReference type="Proteomes" id="UP000250200"/>
    </source>
</evidence>
<dbReference type="AlphaFoldDB" id="A0A7Z7P4Y3"/>
<sequence>MDIFDELFDFSGAKIALFCEGKILTSLRDDFPDLPYAGFWDLPGGDYVIIMTGANYLDLSRG</sequence>
<reference evidence="1 2" key="1">
    <citation type="submission" date="2018-06" db="EMBL/GenBank/DDBJ databases">
        <authorList>
            <consortium name="Pathogen Informatics"/>
            <person name="Doyle S."/>
        </authorList>
    </citation>
    <scope>NUCLEOTIDE SEQUENCE [LARGE SCALE GENOMIC DNA]</scope>
    <source>
        <strain evidence="1 2">NCTC8181</strain>
    </source>
</reference>